<proteinExistence type="predicted"/>
<feature type="non-terminal residue" evidence="1">
    <location>
        <position position="59"/>
    </location>
</feature>
<reference evidence="1" key="1">
    <citation type="journal article" date="2014" name="Front. Microbiol.">
        <title>High frequency of phylogenetically diverse reductive dehalogenase-homologous genes in deep subseafloor sedimentary metagenomes.</title>
        <authorList>
            <person name="Kawai M."/>
            <person name="Futagami T."/>
            <person name="Toyoda A."/>
            <person name="Takaki Y."/>
            <person name="Nishi S."/>
            <person name="Hori S."/>
            <person name="Arai W."/>
            <person name="Tsubouchi T."/>
            <person name="Morono Y."/>
            <person name="Uchiyama I."/>
            <person name="Ito T."/>
            <person name="Fujiyama A."/>
            <person name="Inagaki F."/>
            <person name="Takami H."/>
        </authorList>
    </citation>
    <scope>NUCLEOTIDE SEQUENCE</scope>
    <source>
        <strain evidence="1">Expedition CK06-06</strain>
    </source>
</reference>
<name>X1I6B1_9ZZZZ</name>
<protein>
    <submittedName>
        <fullName evidence="1">Uncharacterized protein</fullName>
    </submittedName>
</protein>
<comment type="caution">
    <text evidence="1">The sequence shown here is derived from an EMBL/GenBank/DDBJ whole genome shotgun (WGS) entry which is preliminary data.</text>
</comment>
<organism evidence="1">
    <name type="scientific">marine sediment metagenome</name>
    <dbReference type="NCBI Taxonomy" id="412755"/>
    <lineage>
        <taxon>unclassified sequences</taxon>
        <taxon>metagenomes</taxon>
        <taxon>ecological metagenomes</taxon>
    </lineage>
</organism>
<accession>X1I6B1</accession>
<evidence type="ECO:0000313" key="1">
    <source>
        <dbReference type="EMBL" id="GAH61634.1"/>
    </source>
</evidence>
<dbReference type="AlphaFoldDB" id="X1I6B1"/>
<sequence length="59" mass="7030">MGYLAYQWTPTKKMTPEATSVLFQRKKIDVDFYLERFRMGGFEPTEAKFQLDSMRPYPS</sequence>
<gene>
    <name evidence="1" type="ORF">S03H2_29311</name>
</gene>
<dbReference type="EMBL" id="BARU01017682">
    <property type="protein sequence ID" value="GAH61634.1"/>
    <property type="molecule type" value="Genomic_DNA"/>
</dbReference>